<dbReference type="InterPro" id="IPR001347">
    <property type="entry name" value="SIS_dom"/>
</dbReference>
<gene>
    <name evidence="3" type="ORF">PENSTE_c027G07890</name>
</gene>
<dbReference type="Gene3D" id="3.40.50.10490">
    <property type="entry name" value="Glucose-6-phosphate isomerase like protein, domain 1"/>
    <property type="match status" value="1"/>
</dbReference>
<dbReference type="Pfam" id="PF01380">
    <property type="entry name" value="SIS"/>
    <property type="match status" value="1"/>
</dbReference>
<proteinExistence type="predicted"/>
<dbReference type="Proteomes" id="UP000191285">
    <property type="component" value="Unassembled WGS sequence"/>
</dbReference>
<dbReference type="CDD" id="cd05014">
    <property type="entry name" value="SIS_Kpsf"/>
    <property type="match status" value="1"/>
</dbReference>
<feature type="domain" description="SIS" evidence="2">
    <location>
        <begin position="84"/>
        <end position="235"/>
    </location>
</feature>
<name>A0A1V6SNM1_9EURO</name>
<dbReference type="InterPro" id="IPR035474">
    <property type="entry name" value="SIS_Kpsf"/>
</dbReference>
<dbReference type="PANTHER" id="PTHR38418">
    <property type="entry name" value="SUGAR ISOMERASE, KPSF/GUTQ (AFU_ORTHOLOGUE AFUA_6G08860)"/>
    <property type="match status" value="1"/>
</dbReference>
<protein>
    <recommendedName>
        <fullName evidence="2">SIS domain-containing protein</fullName>
    </recommendedName>
</protein>
<dbReference type="InterPro" id="IPR046348">
    <property type="entry name" value="SIS_dom_sf"/>
</dbReference>
<keyword evidence="4" id="KW-1185">Reference proteome</keyword>
<evidence type="ECO:0000259" key="2">
    <source>
        <dbReference type="PROSITE" id="PS51464"/>
    </source>
</evidence>
<dbReference type="EMBL" id="MLKD01000027">
    <property type="protein sequence ID" value="OQE15661.1"/>
    <property type="molecule type" value="Genomic_DNA"/>
</dbReference>
<dbReference type="STRING" id="303698.A0A1V6SNM1"/>
<reference evidence="4" key="1">
    <citation type="journal article" date="2017" name="Nat. Microbiol.">
        <title>Global analysis of biosynthetic gene clusters reveals vast potential of secondary metabolite production in Penicillium species.</title>
        <authorList>
            <person name="Nielsen J.C."/>
            <person name="Grijseels S."/>
            <person name="Prigent S."/>
            <person name="Ji B."/>
            <person name="Dainat J."/>
            <person name="Nielsen K.F."/>
            <person name="Frisvad J.C."/>
            <person name="Workman M."/>
            <person name="Nielsen J."/>
        </authorList>
    </citation>
    <scope>NUCLEOTIDE SEQUENCE [LARGE SCALE GENOMIC DNA]</scope>
    <source>
        <strain evidence="4">IBT 24891</strain>
    </source>
</reference>
<dbReference type="PANTHER" id="PTHR38418:SF2">
    <property type="entry name" value="SUGAR ISOMERASE, KPSF_GUTQ (AFU_ORTHOLOGUE AFUA_6G08860)"/>
    <property type="match status" value="1"/>
</dbReference>
<organism evidence="3 4">
    <name type="scientific">Penicillium steckii</name>
    <dbReference type="NCBI Taxonomy" id="303698"/>
    <lineage>
        <taxon>Eukaryota</taxon>
        <taxon>Fungi</taxon>
        <taxon>Dikarya</taxon>
        <taxon>Ascomycota</taxon>
        <taxon>Pezizomycotina</taxon>
        <taxon>Eurotiomycetes</taxon>
        <taxon>Eurotiomycetidae</taxon>
        <taxon>Eurotiales</taxon>
        <taxon>Aspergillaceae</taxon>
        <taxon>Penicillium</taxon>
    </lineage>
</organism>
<feature type="compositionally biased region" description="Pro residues" evidence="1">
    <location>
        <begin position="16"/>
        <end position="36"/>
    </location>
</feature>
<evidence type="ECO:0000256" key="1">
    <source>
        <dbReference type="SAM" id="MobiDB-lite"/>
    </source>
</evidence>
<comment type="caution">
    <text evidence="3">The sequence shown here is derived from an EMBL/GenBank/DDBJ whole genome shotgun (WGS) entry which is preliminary data.</text>
</comment>
<dbReference type="PROSITE" id="PS51464">
    <property type="entry name" value="SIS"/>
    <property type="match status" value="1"/>
</dbReference>
<dbReference type="GO" id="GO:1901135">
    <property type="term" value="P:carbohydrate derivative metabolic process"/>
    <property type="evidence" value="ECO:0007669"/>
    <property type="project" value="InterPro"/>
</dbReference>
<dbReference type="SUPFAM" id="SSF53697">
    <property type="entry name" value="SIS domain"/>
    <property type="match status" value="1"/>
</dbReference>
<feature type="region of interest" description="Disordered" evidence="1">
    <location>
        <begin position="1"/>
        <end position="41"/>
    </location>
</feature>
<accession>A0A1V6SNM1</accession>
<dbReference type="OrthoDB" id="1872003at2759"/>
<sequence>MELQAIDTFPPSIMAPKPPDSLPPWPLTPPDPPPPTTTTTNDVSSVITAMHVISTERAALTHLERLYQTDPRAQQGLARSVDLIVRSVRDAGKLVVCGVGKSGKIGRKIEATMNSLGIHSAFLHPTEALHGDLGLVRPNDTILLISFSGRSPELISLLPHLPATVPVIALTSHTDPSTCPLLSLHGQSGMGVLLPSPIHEDEEVSLGVSAPTSSTTVALCLGDALAIAIARKLHTTPGRGPADIFRSHHPGGAIGAAAAVATGTPLTTPSSCVSSTTFDSPSSSISLPWEDLSGSTSIPYFTLQSPPEHRRIPRDKLISLNQIPTVSASVSDSPSDVRLLDLLLTAIQHPDAKSWVFLSPSQLIPPRRVRSLLSRHTDVDIRVLDAVAKDGQPLAVHQDSWLWVKDSIPLAAAQKLILESQNKPDRISIIAVSKDLTLSGCIGVMEAEDLCDG</sequence>
<dbReference type="GO" id="GO:0097367">
    <property type="term" value="F:carbohydrate derivative binding"/>
    <property type="evidence" value="ECO:0007669"/>
    <property type="project" value="InterPro"/>
</dbReference>
<evidence type="ECO:0000313" key="3">
    <source>
        <dbReference type="EMBL" id="OQE15661.1"/>
    </source>
</evidence>
<dbReference type="AlphaFoldDB" id="A0A1V6SNM1"/>
<evidence type="ECO:0000313" key="4">
    <source>
        <dbReference type="Proteomes" id="UP000191285"/>
    </source>
</evidence>